<comment type="caution">
    <text evidence="2">The sequence shown here is derived from an EMBL/GenBank/DDBJ whole genome shotgun (WGS) entry which is preliminary data.</text>
</comment>
<evidence type="ECO:0000256" key="1">
    <source>
        <dbReference type="SAM" id="Phobius"/>
    </source>
</evidence>
<keyword evidence="1" id="KW-0812">Transmembrane</keyword>
<feature type="transmembrane region" description="Helical" evidence="1">
    <location>
        <begin position="240"/>
        <end position="260"/>
    </location>
</feature>
<proteinExistence type="predicted"/>
<reference evidence="2 3" key="1">
    <citation type="submission" date="2020-02" db="EMBL/GenBank/DDBJ databases">
        <title>Fructobacillus sp. isolated from paper mulberry of Taiwan.</title>
        <authorList>
            <person name="Lin S.-T."/>
        </authorList>
    </citation>
    <scope>NUCLEOTIDE SEQUENCE [LARGE SCALE GENOMIC DNA]</scope>
    <source>
        <strain evidence="2 3">M1-21</strain>
    </source>
</reference>
<keyword evidence="3" id="KW-1185">Reference proteome</keyword>
<dbReference type="InterPro" id="IPR008875">
    <property type="entry name" value="TraX"/>
</dbReference>
<accession>A0ABS5QTB8</accession>
<protein>
    <recommendedName>
        <fullName evidence="4">TraX protein</fullName>
    </recommendedName>
</protein>
<gene>
    <name evidence="2" type="ORF">G6R28_00120</name>
</gene>
<name>A0ABS5QTB8_9LACO</name>
<keyword evidence="1" id="KW-0472">Membrane</keyword>
<feature type="transmembrane region" description="Helical" evidence="1">
    <location>
        <begin position="72"/>
        <end position="90"/>
    </location>
</feature>
<keyword evidence="1" id="KW-1133">Transmembrane helix</keyword>
<dbReference type="Pfam" id="PF05857">
    <property type="entry name" value="TraX"/>
    <property type="match status" value="1"/>
</dbReference>
<dbReference type="EMBL" id="JAAMFJ010000001">
    <property type="protein sequence ID" value="MBS9335641.1"/>
    <property type="molecule type" value="Genomic_DNA"/>
</dbReference>
<feature type="transmembrane region" description="Helical" evidence="1">
    <location>
        <begin position="102"/>
        <end position="122"/>
    </location>
</feature>
<evidence type="ECO:0008006" key="4">
    <source>
        <dbReference type="Google" id="ProtNLM"/>
    </source>
</evidence>
<sequence>MKMSYLKKGMTTFDVKILGIILMVVDHVHQMFFTVVPTWVDYFGRPVATLFFFLSVVGFSHTHSKKKYMWRLYSGVVIMSLGNMAMSQLFPSAVGVELINNIFRDLFLGTVLMAGIDAFATFKADKKVGQLFKGVFLMLLPLLLAIPVLLITALPGTFGPVLAQVMMTFVPNAALAENSIMIYMIPLLYLARNSKPWQMGIISLFAVLYLLTGSYQWLMIFALIPIALYNGQKGPGVKNFFYVFYPAHIWGLYLLSYFLMR</sequence>
<feature type="transmembrane region" description="Helical" evidence="1">
    <location>
        <begin position="166"/>
        <end position="190"/>
    </location>
</feature>
<organism evidence="2 3">
    <name type="scientific">Fructobacillus papyrifericola</name>
    <dbReference type="NCBI Taxonomy" id="2713172"/>
    <lineage>
        <taxon>Bacteria</taxon>
        <taxon>Bacillati</taxon>
        <taxon>Bacillota</taxon>
        <taxon>Bacilli</taxon>
        <taxon>Lactobacillales</taxon>
        <taxon>Lactobacillaceae</taxon>
        <taxon>Fructobacillus</taxon>
    </lineage>
</organism>
<dbReference type="Proteomes" id="UP000735205">
    <property type="component" value="Unassembled WGS sequence"/>
</dbReference>
<evidence type="ECO:0000313" key="2">
    <source>
        <dbReference type="EMBL" id="MBS9335641.1"/>
    </source>
</evidence>
<feature type="transmembrane region" description="Helical" evidence="1">
    <location>
        <begin position="42"/>
        <end position="60"/>
    </location>
</feature>
<feature type="transmembrane region" description="Helical" evidence="1">
    <location>
        <begin position="202"/>
        <end position="228"/>
    </location>
</feature>
<dbReference type="RefSeq" id="WP_213792219.1">
    <property type="nucleotide sequence ID" value="NZ_JAAMFJ010000001.1"/>
</dbReference>
<feature type="transmembrane region" description="Helical" evidence="1">
    <location>
        <begin position="12"/>
        <end position="36"/>
    </location>
</feature>
<evidence type="ECO:0000313" key="3">
    <source>
        <dbReference type="Proteomes" id="UP000735205"/>
    </source>
</evidence>
<feature type="transmembrane region" description="Helical" evidence="1">
    <location>
        <begin position="134"/>
        <end position="154"/>
    </location>
</feature>